<protein>
    <submittedName>
        <fullName evidence="2">Uncharacterized protein</fullName>
    </submittedName>
</protein>
<sequence>MTAAAGGQGPPPGHGQVSFQPAPTPTAGGVVPTGHDPAQPSSAAHSRHGSAPNTLYQQQQQQQQQPFPSRPPHPLNPALNPDPAFAFQSALAAHALAHLGVVPPHVNQHHPSPPPLLPQPSFHGHSHHPAVQSHPQFPPHAQLRHHGAAFPSQSHHPPQHFSLHAQQSGAIEQHSMSHDHPTHMSASRHHASHPPAAAVHQIPVPTPDSVVSSLHSVLHTLAQSLALHSQRVNNEQPPPPPPPPPPQAAAPPHHLSEPSDRAHPSHRGSFSTISSNPPSTHPPSTPAPSTSASNSAIQPSQLLAALQAIGLGPELLASLGVGHEALERAAQHLQAQPPCAHSVSALTSASAHHGHSEASARSAYETSHHSGQPPQPSPEQRDSSASFQALPPQRPSYFAPPIPAFAPTSPAHRSSMSHNVASTQPWPQMHSSAPGHLPQAPMIPTPAPAHNAQEVRPHSDMTSHTGQYAPEHRQPSIHGQTPPLQLFHSKLNSTNRKTRSNSQTWPFMHQ</sequence>
<dbReference type="Proteomes" id="UP000193411">
    <property type="component" value="Unassembled WGS sequence"/>
</dbReference>
<evidence type="ECO:0000313" key="2">
    <source>
        <dbReference type="EMBL" id="ORZ30373.1"/>
    </source>
</evidence>
<proteinExistence type="predicted"/>
<reference evidence="2 3" key="1">
    <citation type="submission" date="2016-07" db="EMBL/GenBank/DDBJ databases">
        <title>Pervasive Adenine N6-methylation of Active Genes in Fungi.</title>
        <authorList>
            <consortium name="DOE Joint Genome Institute"/>
            <person name="Mondo S.J."/>
            <person name="Dannebaum R.O."/>
            <person name="Kuo R.C."/>
            <person name="Labutti K."/>
            <person name="Haridas S."/>
            <person name="Kuo A."/>
            <person name="Salamov A."/>
            <person name="Ahrendt S.R."/>
            <person name="Lipzen A."/>
            <person name="Sullivan W."/>
            <person name="Andreopoulos W.B."/>
            <person name="Clum A."/>
            <person name="Lindquist E."/>
            <person name="Daum C."/>
            <person name="Ramamoorthy G.K."/>
            <person name="Gryganskyi A."/>
            <person name="Culley D."/>
            <person name="Magnuson J.K."/>
            <person name="James T.Y."/>
            <person name="O'Malley M.A."/>
            <person name="Stajich J.E."/>
            <person name="Spatafora J.W."/>
            <person name="Visel A."/>
            <person name="Grigoriev I.V."/>
        </authorList>
    </citation>
    <scope>NUCLEOTIDE SEQUENCE [LARGE SCALE GENOMIC DNA]</scope>
    <source>
        <strain evidence="2 3">PL171</strain>
    </source>
</reference>
<feature type="compositionally biased region" description="Pro residues" evidence="1">
    <location>
        <begin position="236"/>
        <end position="249"/>
    </location>
</feature>
<dbReference type="AlphaFoldDB" id="A0A1Y2H9K2"/>
<feature type="compositionally biased region" description="Polar residues" evidence="1">
    <location>
        <begin position="490"/>
        <end position="510"/>
    </location>
</feature>
<feature type="compositionally biased region" description="Low complexity" evidence="1">
    <location>
        <begin position="287"/>
        <end position="296"/>
    </location>
</feature>
<organism evidence="2 3">
    <name type="scientific">Catenaria anguillulae PL171</name>
    <dbReference type="NCBI Taxonomy" id="765915"/>
    <lineage>
        <taxon>Eukaryota</taxon>
        <taxon>Fungi</taxon>
        <taxon>Fungi incertae sedis</taxon>
        <taxon>Blastocladiomycota</taxon>
        <taxon>Blastocladiomycetes</taxon>
        <taxon>Blastocladiales</taxon>
        <taxon>Catenariaceae</taxon>
        <taxon>Catenaria</taxon>
    </lineage>
</organism>
<feature type="region of interest" description="Disordered" evidence="1">
    <location>
        <begin position="103"/>
        <end position="209"/>
    </location>
</feature>
<keyword evidence="3" id="KW-1185">Reference proteome</keyword>
<feature type="compositionally biased region" description="Polar residues" evidence="1">
    <location>
        <begin position="411"/>
        <end position="431"/>
    </location>
</feature>
<name>A0A1Y2H9K2_9FUNG</name>
<gene>
    <name evidence="2" type="ORF">BCR44DRAFT_198077</name>
</gene>
<feature type="region of interest" description="Disordered" evidence="1">
    <location>
        <begin position="231"/>
        <end position="296"/>
    </location>
</feature>
<dbReference type="EMBL" id="MCFL01000086">
    <property type="protein sequence ID" value="ORZ30373.1"/>
    <property type="molecule type" value="Genomic_DNA"/>
</dbReference>
<feature type="compositionally biased region" description="Pro residues" evidence="1">
    <location>
        <begin position="392"/>
        <end position="404"/>
    </location>
</feature>
<feature type="region of interest" description="Disordered" evidence="1">
    <location>
        <begin position="449"/>
        <end position="510"/>
    </location>
</feature>
<evidence type="ECO:0000256" key="1">
    <source>
        <dbReference type="SAM" id="MobiDB-lite"/>
    </source>
</evidence>
<feature type="compositionally biased region" description="Basic and acidic residues" evidence="1">
    <location>
        <begin position="254"/>
        <end position="263"/>
    </location>
</feature>
<comment type="caution">
    <text evidence="2">The sequence shown here is derived from an EMBL/GenBank/DDBJ whole genome shotgun (WGS) entry which is preliminary data.</text>
</comment>
<evidence type="ECO:0000313" key="3">
    <source>
        <dbReference type="Proteomes" id="UP000193411"/>
    </source>
</evidence>
<feature type="region of interest" description="Disordered" evidence="1">
    <location>
        <begin position="344"/>
        <end position="435"/>
    </location>
</feature>
<feature type="region of interest" description="Disordered" evidence="1">
    <location>
        <begin position="1"/>
        <end position="83"/>
    </location>
</feature>
<accession>A0A1Y2H9K2</accession>